<dbReference type="EnsemblMetazoa" id="ENSAATROPT011819">
    <property type="protein sequence ID" value="ENSAATROPP010705"/>
    <property type="gene ID" value="ENSAATROPG009627"/>
</dbReference>
<evidence type="ECO:0000313" key="1">
    <source>
        <dbReference type="EnsemblMetazoa" id="ENSAATROPP010705"/>
    </source>
</evidence>
<name>A0AAG5DIC6_ANOAO</name>
<reference evidence="1" key="1">
    <citation type="submission" date="2024-04" db="UniProtKB">
        <authorList>
            <consortium name="EnsemblMetazoa"/>
        </authorList>
    </citation>
    <scope>IDENTIFICATION</scope>
    <source>
        <strain evidence="1">EBRO</strain>
    </source>
</reference>
<accession>A0AAG5DIC6</accession>
<dbReference type="AlphaFoldDB" id="A0AAG5DIC6"/>
<keyword evidence="2" id="KW-1185">Reference proteome</keyword>
<organism evidence="1 2">
    <name type="scientific">Anopheles atroparvus</name>
    <name type="common">European mosquito</name>
    <dbReference type="NCBI Taxonomy" id="41427"/>
    <lineage>
        <taxon>Eukaryota</taxon>
        <taxon>Metazoa</taxon>
        <taxon>Ecdysozoa</taxon>
        <taxon>Arthropoda</taxon>
        <taxon>Hexapoda</taxon>
        <taxon>Insecta</taxon>
        <taxon>Pterygota</taxon>
        <taxon>Neoptera</taxon>
        <taxon>Endopterygota</taxon>
        <taxon>Diptera</taxon>
        <taxon>Nematocera</taxon>
        <taxon>Culicoidea</taxon>
        <taxon>Culicidae</taxon>
        <taxon>Anophelinae</taxon>
        <taxon>Anopheles</taxon>
    </lineage>
</organism>
<dbReference type="Proteomes" id="UP000075880">
    <property type="component" value="Unassembled WGS sequence"/>
</dbReference>
<proteinExistence type="predicted"/>
<sequence length="423" mass="44489">MVPGAAAIVAPAPRADTRVEPGIAATVVADNLEALAVDDSGAGFVVLLLGDPHGLEGRQRGQDGSTDPDGVLALWGSDDLDLDGGRGQGSDFLLHTIGNTRVHGGTTGQDGVGVQVLADVNIALHDRVVDGLVDTRRFHSQERRLEQSLRAAETLVADGDDLTVGKFVRLLQGGRGGGGGHFLLEVQGDVAQLLLDVTDDFTLGRGGERVATLGQDLHQVVGQIATSQVQTEDGMGQSITFVDRYGVGDTIARVQHNTGGTTGSVQGQHGLDGDVHGRRVEGLKHDLGHLLAVSLRVQRGLGQQDRVLLRSHTQLVVEGVVPDLLHIIPVGDDTVLDRVLQGEDTTLGLGLITDVRVLVAHTDHHTLVTRTANNGREDGTWGVITSETGLAHSGSVVDDKCSRIIITHLGWVLVGLGLFEQLS</sequence>
<protein>
    <submittedName>
        <fullName evidence="1">Uncharacterized protein</fullName>
    </submittedName>
</protein>
<evidence type="ECO:0000313" key="2">
    <source>
        <dbReference type="Proteomes" id="UP000075880"/>
    </source>
</evidence>